<dbReference type="GO" id="GO:0003899">
    <property type="term" value="F:DNA-directed RNA polymerase activity"/>
    <property type="evidence" value="ECO:0007669"/>
    <property type="project" value="UniProtKB-UniRule"/>
</dbReference>
<comment type="similarity">
    <text evidence="12 13">Belongs to the DnaG primase family.</text>
</comment>
<dbReference type="InterPro" id="IPR036977">
    <property type="entry name" value="DNA_primase_Znf_CHC2"/>
</dbReference>
<evidence type="ECO:0000256" key="12">
    <source>
        <dbReference type="HAMAP-Rule" id="MF_00974"/>
    </source>
</evidence>
<keyword evidence="10 12" id="KW-0238">DNA-binding</keyword>
<evidence type="ECO:0000256" key="7">
    <source>
        <dbReference type="ARBA" id="ARBA00022771"/>
    </source>
</evidence>
<dbReference type="NCBIfam" id="TIGR01391">
    <property type="entry name" value="dnaG"/>
    <property type="match status" value="1"/>
</dbReference>
<dbReference type="PANTHER" id="PTHR30313:SF2">
    <property type="entry name" value="DNA PRIMASE"/>
    <property type="match status" value="1"/>
</dbReference>
<dbReference type="HAMAP" id="MF_00974">
    <property type="entry name" value="DNA_primase_DnaG"/>
    <property type="match status" value="1"/>
</dbReference>
<evidence type="ECO:0000256" key="14">
    <source>
        <dbReference type="PIRSR" id="PIRSR002811-1"/>
    </source>
</evidence>
<dbReference type="Pfam" id="PF10410">
    <property type="entry name" value="DnaB_bind"/>
    <property type="match status" value="1"/>
</dbReference>
<dbReference type="SUPFAM" id="SSF57783">
    <property type="entry name" value="Zinc beta-ribbon"/>
    <property type="match status" value="1"/>
</dbReference>
<evidence type="ECO:0000256" key="1">
    <source>
        <dbReference type="ARBA" id="ARBA00022478"/>
    </source>
</evidence>
<dbReference type="InterPro" id="IPR016136">
    <property type="entry name" value="DNA_helicase_N/primase_C"/>
</dbReference>
<organism evidence="17 18">
    <name type="scientific">Paenibacillus prosopidis</name>
    <dbReference type="NCBI Taxonomy" id="630520"/>
    <lineage>
        <taxon>Bacteria</taxon>
        <taxon>Bacillati</taxon>
        <taxon>Bacillota</taxon>
        <taxon>Bacilli</taxon>
        <taxon>Bacillales</taxon>
        <taxon>Paenibacillaceae</taxon>
        <taxon>Paenibacillus</taxon>
    </lineage>
</organism>
<keyword evidence="18" id="KW-1185">Reference proteome</keyword>
<accession>A0A368W789</accession>
<dbReference type="Gene3D" id="3.90.980.10">
    <property type="entry name" value="DNA primase, catalytic core, N-terminal domain"/>
    <property type="match status" value="1"/>
</dbReference>
<feature type="zinc finger region" description="CHC2-type" evidence="12 14">
    <location>
        <begin position="42"/>
        <end position="66"/>
    </location>
</feature>
<dbReference type="InterPro" id="IPR006295">
    <property type="entry name" value="DNA_primase_DnaG"/>
</dbReference>
<dbReference type="FunFam" id="3.90.580.10:FF:000001">
    <property type="entry name" value="DNA primase"/>
    <property type="match status" value="1"/>
</dbReference>
<dbReference type="Gene3D" id="3.90.580.10">
    <property type="entry name" value="Zinc finger, CHC2-type domain"/>
    <property type="match status" value="1"/>
</dbReference>
<comment type="caution">
    <text evidence="17">The sequence shown here is derived from an EMBL/GenBank/DDBJ whole genome shotgun (WGS) entry which is preliminary data.</text>
</comment>
<protein>
    <recommendedName>
        <fullName evidence="12 13">DNA primase</fullName>
        <ecNumber evidence="12">2.7.7.101</ecNumber>
    </recommendedName>
</protein>
<dbReference type="InterPro" id="IPR006171">
    <property type="entry name" value="TOPRIM_dom"/>
</dbReference>
<dbReference type="InterPro" id="IPR030846">
    <property type="entry name" value="DnaG_bac"/>
</dbReference>
<dbReference type="OrthoDB" id="9803773at2"/>
<dbReference type="Gene3D" id="6.10.140.360">
    <property type="match status" value="1"/>
</dbReference>
<evidence type="ECO:0000256" key="5">
    <source>
        <dbReference type="ARBA" id="ARBA00022705"/>
    </source>
</evidence>
<dbReference type="GO" id="GO:0003677">
    <property type="term" value="F:DNA binding"/>
    <property type="evidence" value="ECO:0007669"/>
    <property type="project" value="UniProtKB-KW"/>
</dbReference>
<reference evidence="17 18" key="1">
    <citation type="submission" date="2018-07" db="EMBL/GenBank/DDBJ databases">
        <title>Genomic Encyclopedia of Type Strains, Phase III (KMG-III): the genomes of soil and plant-associated and newly described type strains.</title>
        <authorList>
            <person name="Whitman W."/>
        </authorList>
    </citation>
    <scope>NUCLEOTIDE SEQUENCE [LARGE SCALE GENOMIC DNA]</scope>
    <source>
        <strain evidence="17 18">CECT 7506</strain>
    </source>
</reference>
<dbReference type="PIRSF" id="PIRSF002811">
    <property type="entry name" value="DnaG"/>
    <property type="match status" value="1"/>
</dbReference>
<dbReference type="GO" id="GO:0006269">
    <property type="term" value="P:DNA replication, synthesis of primer"/>
    <property type="evidence" value="ECO:0007669"/>
    <property type="project" value="UniProtKB-UniRule"/>
</dbReference>
<dbReference type="PANTHER" id="PTHR30313">
    <property type="entry name" value="DNA PRIMASE"/>
    <property type="match status" value="1"/>
</dbReference>
<evidence type="ECO:0000256" key="9">
    <source>
        <dbReference type="ARBA" id="ARBA00022842"/>
    </source>
</evidence>
<dbReference type="CDD" id="cd03364">
    <property type="entry name" value="TOPRIM_DnaG_primases"/>
    <property type="match status" value="1"/>
</dbReference>
<keyword evidence="3 12" id="KW-0808">Transferase</keyword>
<keyword evidence="8 12" id="KW-0862">Zinc</keyword>
<evidence type="ECO:0000313" key="18">
    <source>
        <dbReference type="Proteomes" id="UP000252415"/>
    </source>
</evidence>
<comment type="cofactor">
    <cofactor evidence="12 13 14">
        <name>Zn(2+)</name>
        <dbReference type="ChEBI" id="CHEBI:29105"/>
    </cofactor>
    <text evidence="12 13 14">Binds 1 zinc ion per monomer.</text>
</comment>
<dbReference type="InterPro" id="IPR050219">
    <property type="entry name" value="DnaG_primase"/>
</dbReference>
<evidence type="ECO:0000256" key="2">
    <source>
        <dbReference type="ARBA" id="ARBA00022515"/>
    </source>
</evidence>
<comment type="subunit">
    <text evidence="12">Monomer. Interacts with DnaB.</text>
</comment>
<keyword evidence="2 12" id="KW-0639">Primosome</keyword>
<evidence type="ECO:0000256" key="4">
    <source>
        <dbReference type="ARBA" id="ARBA00022695"/>
    </source>
</evidence>
<dbReference type="Gene3D" id="3.40.1360.10">
    <property type="match status" value="1"/>
</dbReference>
<dbReference type="GO" id="GO:1990077">
    <property type="term" value="C:primosome complex"/>
    <property type="evidence" value="ECO:0007669"/>
    <property type="project" value="UniProtKB-KW"/>
</dbReference>
<evidence type="ECO:0000256" key="3">
    <source>
        <dbReference type="ARBA" id="ARBA00022679"/>
    </source>
</evidence>
<dbReference type="GO" id="GO:0000428">
    <property type="term" value="C:DNA-directed RNA polymerase complex"/>
    <property type="evidence" value="ECO:0007669"/>
    <property type="project" value="UniProtKB-KW"/>
</dbReference>
<feature type="region of interest" description="Disordered" evidence="15">
    <location>
        <begin position="438"/>
        <end position="471"/>
    </location>
</feature>
<comment type="function">
    <text evidence="12 13">RNA polymerase that catalyzes the synthesis of short RNA molecules used as primers for DNA polymerase during DNA replication.</text>
</comment>
<comment type="domain">
    <text evidence="12">Contains an N-terminal zinc-binding domain, a central core domain that contains the primase activity, and a C-terminal DnaB-binding domain.</text>
</comment>
<dbReference type="SUPFAM" id="SSF56731">
    <property type="entry name" value="DNA primase core"/>
    <property type="match status" value="1"/>
</dbReference>
<dbReference type="PROSITE" id="PS50880">
    <property type="entry name" value="TOPRIM"/>
    <property type="match status" value="1"/>
</dbReference>
<dbReference type="EC" id="2.7.7.101" evidence="12"/>
<dbReference type="Pfam" id="PF13155">
    <property type="entry name" value="Toprim_2"/>
    <property type="match status" value="1"/>
</dbReference>
<gene>
    <name evidence="12" type="primary">dnaG</name>
    <name evidence="17" type="ORF">DFP97_102475</name>
</gene>
<dbReference type="InterPro" id="IPR019475">
    <property type="entry name" value="DNA_primase_DnaB-bd"/>
</dbReference>
<evidence type="ECO:0000256" key="6">
    <source>
        <dbReference type="ARBA" id="ARBA00022723"/>
    </source>
</evidence>
<keyword evidence="11 12" id="KW-0804">Transcription</keyword>
<feature type="compositionally biased region" description="Low complexity" evidence="15">
    <location>
        <begin position="447"/>
        <end position="457"/>
    </location>
</feature>
<evidence type="ECO:0000259" key="16">
    <source>
        <dbReference type="PROSITE" id="PS50880"/>
    </source>
</evidence>
<name>A0A368W789_9BACL</name>
<evidence type="ECO:0000256" key="15">
    <source>
        <dbReference type="SAM" id="MobiDB-lite"/>
    </source>
</evidence>
<dbReference type="InterPro" id="IPR013264">
    <property type="entry name" value="DNAG_N"/>
</dbReference>
<dbReference type="InterPro" id="IPR002694">
    <property type="entry name" value="Znf_CHC2"/>
</dbReference>
<dbReference type="FunFam" id="3.90.980.10:FF:000001">
    <property type="entry name" value="DNA primase"/>
    <property type="match status" value="1"/>
</dbReference>
<dbReference type="GO" id="GO:0008270">
    <property type="term" value="F:zinc ion binding"/>
    <property type="evidence" value="ECO:0007669"/>
    <property type="project" value="UniProtKB-UniRule"/>
</dbReference>
<keyword evidence="7 12" id="KW-0863">Zinc-finger</keyword>
<dbReference type="SMART" id="SM00400">
    <property type="entry name" value="ZnF_CHCC"/>
    <property type="match status" value="1"/>
</dbReference>
<dbReference type="GO" id="GO:0005737">
    <property type="term" value="C:cytoplasm"/>
    <property type="evidence" value="ECO:0007669"/>
    <property type="project" value="TreeGrafter"/>
</dbReference>
<feature type="domain" description="Toprim" evidence="16">
    <location>
        <begin position="264"/>
        <end position="345"/>
    </location>
</feature>
<dbReference type="Pfam" id="PF08275">
    <property type="entry name" value="DNAG_N"/>
    <property type="match status" value="1"/>
</dbReference>
<evidence type="ECO:0000256" key="10">
    <source>
        <dbReference type="ARBA" id="ARBA00023125"/>
    </source>
</evidence>
<dbReference type="Pfam" id="PF01807">
    <property type="entry name" value="Zn_ribbon_DnaG"/>
    <property type="match status" value="1"/>
</dbReference>
<keyword evidence="4 12" id="KW-0548">Nucleotidyltransferase</keyword>
<dbReference type="RefSeq" id="WP_114378764.1">
    <property type="nucleotide sequence ID" value="NZ_QPJD01000002.1"/>
</dbReference>
<evidence type="ECO:0000313" key="17">
    <source>
        <dbReference type="EMBL" id="RCW51278.1"/>
    </source>
</evidence>
<keyword evidence="5 12" id="KW-0235">DNA replication</keyword>
<keyword evidence="9" id="KW-0460">Magnesium</keyword>
<dbReference type="AlphaFoldDB" id="A0A368W789"/>
<dbReference type="InterPro" id="IPR037068">
    <property type="entry name" value="DNA_primase_core_N_sf"/>
</dbReference>
<dbReference type="InterPro" id="IPR034151">
    <property type="entry name" value="TOPRIM_DnaG_bac"/>
</dbReference>
<keyword evidence="6 12" id="KW-0479">Metal-binding</keyword>
<evidence type="ECO:0000256" key="8">
    <source>
        <dbReference type="ARBA" id="ARBA00022833"/>
    </source>
</evidence>
<dbReference type="Gene3D" id="1.10.860.10">
    <property type="entry name" value="DNAb Helicase, Chain A"/>
    <property type="match status" value="1"/>
</dbReference>
<dbReference type="SMART" id="SM00493">
    <property type="entry name" value="TOPRIM"/>
    <property type="match status" value="1"/>
</dbReference>
<comment type="catalytic activity">
    <reaction evidence="12">
        <text>ssDNA + n NTP = ssDNA/pppN(pN)n-1 hybrid + (n-1) diphosphate.</text>
        <dbReference type="EC" id="2.7.7.101"/>
    </reaction>
</comment>
<keyword evidence="1 12" id="KW-0240">DNA-directed RNA polymerase</keyword>
<sequence>MTYGNKIPEEIIDAVRKHHDIVETVGKYVHLTKHGKYMKGLCPFHSEKTPSFTVTPELQIYHCYGCGKGGNVIRFIEEMEGYSFPEAVRVLAEDAGIPVTWASHDGNKNAPQDADRAKIIEAHELTAKLYHHVLNNTKQGQTAKQYLRERGLSDKLIDHFMIGYAPEEWDLLARFLTNRGFDLALMEKGGLLSAKTDGSGYVDRFRNRIMFPIWDRDGKATAFAGRIIGEGQPKYLNSPETMLFTKSRTLYNLHYARPAIRKSKQVVLFEGYMDVIKSWSAGVKNGIATMGTALTDEHCAMLRRQAEEIVVCYDGDDAGQAAAYKSIPMLETAGLKVAVAMLPKGKDPDDYISEYGPEAFLRETIDQPVSVTKFKLIYSRKNHILLKEEGRKNYLLQAVEIIAELDSSTEREVYLKELSREFEISLDSLKQDCYQKRQELQKKKPQGDNNDNSWNNGRNEKRRTSGPPTLMPAYTHAERRLLHVMMRDREVAQAVHDRIGDAFNVEDHAALAAYLYAYFAQGYDPDASRFIATLHDDRLERTAASILMMDGDFPFDETIMNAYIQDIAKVPQFRDIERKKEEMVHAERTGDFLAAAQIASEIITLERQLKGRQDDRF</sequence>
<proteinExistence type="inferred from homology"/>
<dbReference type="Proteomes" id="UP000252415">
    <property type="component" value="Unassembled WGS sequence"/>
</dbReference>
<evidence type="ECO:0000256" key="11">
    <source>
        <dbReference type="ARBA" id="ARBA00023163"/>
    </source>
</evidence>
<evidence type="ECO:0000256" key="13">
    <source>
        <dbReference type="PIRNR" id="PIRNR002811"/>
    </source>
</evidence>
<dbReference type="EMBL" id="QPJD01000002">
    <property type="protein sequence ID" value="RCW51278.1"/>
    <property type="molecule type" value="Genomic_DNA"/>
</dbReference>